<dbReference type="RefSeq" id="WP_187302865.1">
    <property type="nucleotide sequence ID" value="NZ_CBCTQH010000017.1"/>
</dbReference>
<accession>A0A923NKJ5</accession>
<feature type="transmembrane region" description="Helical" evidence="6">
    <location>
        <begin position="262"/>
        <end position="282"/>
    </location>
</feature>
<feature type="transmembrane region" description="Helical" evidence="6">
    <location>
        <begin position="224"/>
        <end position="250"/>
    </location>
</feature>
<dbReference type="GO" id="GO:0140359">
    <property type="term" value="F:ABC-type transporter activity"/>
    <property type="evidence" value="ECO:0007669"/>
    <property type="project" value="InterPro"/>
</dbReference>
<dbReference type="Gene3D" id="3.40.1710.10">
    <property type="entry name" value="abc type-2 transporter like domain"/>
    <property type="match status" value="1"/>
</dbReference>
<gene>
    <name evidence="8" type="ORF">H9L42_07970</name>
</gene>
<proteinExistence type="predicted"/>
<feature type="transmembrane region" description="Helical" evidence="6">
    <location>
        <begin position="182"/>
        <end position="203"/>
    </location>
</feature>
<protein>
    <submittedName>
        <fullName evidence="8">ABC transporter permease</fullName>
    </submittedName>
</protein>
<dbReference type="Pfam" id="PF12698">
    <property type="entry name" value="ABC2_membrane_3"/>
    <property type="match status" value="1"/>
</dbReference>
<feature type="domain" description="ABC-2 type transporter transmembrane" evidence="7">
    <location>
        <begin position="22"/>
        <end position="363"/>
    </location>
</feature>
<keyword evidence="3 6" id="KW-0812">Transmembrane</keyword>
<dbReference type="PANTHER" id="PTHR30294:SF38">
    <property type="entry name" value="TRANSPORT PERMEASE PROTEIN"/>
    <property type="match status" value="1"/>
</dbReference>
<organism evidence="8 9">
    <name type="scientific">Zhenpiania hominis</name>
    <dbReference type="NCBI Taxonomy" id="2763644"/>
    <lineage>
        <taxon>Bacteria</taxon>
        <taxon>Bacillati</taxon>
        <taxon>Bacillota</taxon>
        <taxon>Clostridia</taxon>
        <taxon>Peptostreptococcales</taxon>
        <taxon>Anaerovoracaceae</taxon>
        <taxon>Zhenpiania</taxon>
    </lineage>
</organism>
<evidence type="ECO:0000256" key="3">
    <source>
        <dbReference type="ARBA" id="ARBA00022692"/>
    </source>
</evidence>
<evidence type="ECO:0000256" key="4">
    <source>
        <dbReference type="ARBA" id="ARBA00022989"/>
    </source>
</evidence>
<comment type="caution">
    <text evidence="8">The sequence shown here is derived from an EMBL/GenBank/DDBJ whole genome shotgun (WGS) entry which is preliminary data.</text>
</comment>
<evidence type="ECO:0000256" key="1">
    <source>
        <dbReference type="ARBA" id="ARBA00004651"/>
    </source>
</evidence>
<name>A0A923NKJ5_9FIRM</name>
<feature type="transmembrane region" description="Helical" evidence="6">
    <location>
        <begin position="289"/>
        <end position="307"/>
    </location>
</feature>
<evidence type="ECO:0000256" key="5">
    <source>
        <dbReference type="ARBA" id="ARBA00023136"/>
    </source>
</evidence>
<dbReference type="EMBL" id="JACRYT010000006">
    <property type="protein sequence ID" value="MBC6679762.1"/>
    <property type="molecule type" value="Genomic_DNA"/>
</dbReference>
<reference evidence="8" key="1">
    <citation type="submission" date="2020-08" db="EMBL/GenBank/DDBJ databases">
        <title>Genome public.</title>
        <authorList>
            <person name="Liu C."/>
            <person name="Sun Q."/>
        </authorList>
    </citation>
    <scope>NUCLEOTIDE SEQUENCE</scope>
    <source>
        <strain evidence="8">BX12</strain>
    </source>
</reference>
<evidence type="ECO:0000256" key="6">
    <source>
        <dbReference type="SAM" id="Phobius"/>
    </source>
</evidence>
<keyword evidence="9" id="KW-1185">Reference proteome</keyword>
<dbReference type="AlphaFoldDB" id="A0A923NKJ5"/>
<dbReference type="InterPro" id="IPR013525">
    <property type="entry name" value="ABC2_TM"/>
</dbReference>
<evidence type="ECO:0000313" key="9">
    <source>
        <dbReference type="Proteomes" id="UP000602647"/>
    </source>
</evidence>
<feature type="transmembrane region" description="Helical" evidence="6">
    <location>
        <begin position="21"/>
        <end position="41"/>
    </location>
</feature>
<keyword evidence="4 6" id="KW-1133">Transmembrane helix</keyword>
<feature type="transmembrane region" description="Helical" evidence="6">
    <location>
        <begin position="345"/>
        <end position="366"/>
    </location>
</feature>
<dbReference type="InterPro" id="IPR051449">
    <property type="entry name" value="ABC-2_transporter_component"/>
</dbReference>
<dbReference type="Proteomes" id="UP000602647">
    <property type="component" value="Unassembled WGS sequence"/>
</dbReference>
<dbReference type="PANTHER" id="PTHR30294">
    <property type="entry name" value="MEMBRANE COMPONENT OF ABC TRANSPORTER YHHJ-RELATED"/>
    <property type="match status" value="1"/>
</dbReference>
<evidence type="ECO:0000256" key="2">
    <source>
        <dbReference type="ARBA" id="ARBA00022475"/>
    </source>
</evidence>
<evidence type="ECO:0000313" key="8">
    <source>
        <dbReference type="EMBL" id="MBC6679762.1"/>
    </source>
</evidence>
<evidence type="ECO:0000259" key="7">
    <source>
        <dbReference type="Pfam" id="PF12698"/>
    </source>
</evidence>
<comment type="subcellular location">
    <subcellularLocation>
        <location evidence="1">Cell membrane</location>
        <topology evidence="1">Multi-pass membrane protein</topology>
    </subcellularLocation>
</comment>
<keyword evidence="2" id="KW-1003">Cell membrane</keyword>
<keyword evidence="5 6" id="KW-0472">Membrane</keyword>
<sequence length="376" mass="40577">MRVIWILLKNNIKNLTAKSPVFTILFILLPVIISVGISLLIPSTKVFSGIILDQSGSVLSSAFVDSLSSNESMTIQVKKEADIAGEIKLGNYDFGILLDEDFDSALKQGNPAESVKVWSSDASGTLGIVKAAVQTELSRFSAICRADPGNEQENLEVYQKGKYNVESRNSDDSSYDYSAANMLFSFLIMFAFLRAMTGAFLISKDKELGIYTRLLLTPATEFHYYMANLLSNVILVAVQNGAALILIYLLSGVSMGGTVPEILLIILVLSFVAAALGDFFVAITDNKEIANILSTFVAIILLMAGIVPKEQLPEGALFLSNLIPTRWAVNCLELLQEGGGISDCALYLVLMLLSAIALLAITLGAVRRRSVRGGAV</sequence>
<dbReference type="GO" id="GO:0005886">
    <property type="term" value="C:plasma membrane"/>
    <property type="evidence" value="ECO:0007669"/>
    <property type="project" value="UniProtKB-SubCell"/>
</dbReference>